<dbReference type="EMBL" id="JBFXLU010000041">
    <property type="protein sequence ID" value="KAL2849817.1"/>
    <property type="molecule type" value="Genomic_DNA"/>
</dbReference>
<name>A0ABR4KC09_9EURO</name>
<dbReference type="InterPro" id="IPR036259">
    <property type="entry name" value="MFS_trans_sf"/>
</dbReference>
<evidence type="ECO:0000313" key="11">
    <source>
        <dbReference type="Proteomes" id="UP001610446"/>
    </source>
</evidence>
<feature type="transmembrane region" description="Helical" evidence="8">
    <location>
        <begin position="133"/>
        <end position="152"/>
    </location>
</feature>
<protein>
    <submittedName>
        <fullName evidence="10">Major facilitator superfamily domain-containing protein</fullName>
    </submittedName>
</protein>
<feature type="transmembrane region" description="Helical" evidence="8">
    <location>
        <begin position="107"/>
        <end position="127"/>
    </location>
</feature>
<keyword evidence="4 8" id="KW-0812">Transmembrane</keyword>
<comment type="subcellular location">
    <subcellularLocation>
        <location evidence="1">Membrane</location>
        <topology evidence="1">Multi-pass membrane protein</topology>
    </subcellularLocation>
</comment>
<evidence type="ECO:0000259" key="9">
    <source>
        <dbReference type="PROSITE" id="PS50850"/>
    </source>
</evidence>
<feature type="transmembrane region" description="Helical" evidence="8">
    <location>
        <begin position="197"/>
        <end position="216"/>
    </location>
</feature>
<proteinExistence type="inferred from homology"/>
<keyword evidence="6 8" id="KW-0472">Membrane</keyword>
<reference evidence="10 11" key="1">
    <citation type="submission" date="2024-07" db="EMBL/GenBank/DDBJ databases">
        <title>Section-level genome sequencing and comparative genomics of Aspergillus sections Usti and Cavernicolus.</title>
        <authorList>
            <consortium name="Lawrence Berkeley National Laboratory"/>
            <person name="Nybo J.L."/>
            <person name="Vesth T.C."/>
            <person name="Theobald S."/>
            <person name="Frisvad J.C."/>
            <person name="Larsen T.O."/>
            <person name="Kjaerboelling I."/>
            <person name="Rothschild-Mancinelli K."/>
            <person name="Lyhne E.K."/>
            <person name="Kogle M.E."/>
            <person name="Barry K."/>
            <person name="Clum A."/>
            <person name="Na H."/>
            <person name="Ledsgaard L."/>
            <person name="Lin J."/>
            <person name="Lipzen A."/>
            <person name="Kuo A."/>
            <person name="Riley R."/>
            <person name="Mondo S."/>
            <person name="Labutti K."/>
            <person name="Haridas S."/>
            <person name="Pangalinan J."/>
            <person name="Salamov A.A."/>
            <person name="Simmons B.A."/>
            <person name="Magnuson J.K."/>
            <person name="Chen J."/>
            <person name="Drula E."/>
            <person name="Henrissat B."/>
            <person name="Wiebenga A."/>
            <person name="Lubbers R.J."/>
            <person name="Gomes A.C."/>
            <person name="Makela M.R."/>
            <person name="Stajich J."/>
            <person name="Grigoriev I.V."/>
            <person name="Mortensen U.H."/>
            <person name="De Vries R.P."/>
            <person name="Baker S.E."/>
            <person name="Andersen M.R."/>
        </authorList>
    </citation>
    <scope>NUCLEOTIDE SEQUENCE [LARGE SCALE GENOMIC DNA]</scope>
    <source>
        <strain evidence="10 11">CBS 123904</strain>
    </source>
</reference>
<dbReference type="PANTHER" id="PTHR23501:SF12">
    <property type="entry name" value="MAJOR FACILITATOR SUPERFAMILY (MFS) PROFILE DOMAIN-CONTAINING PROTEIN-RELATED"/>
    <property type="match status" value="1"/>
</dbReference>
<dbReference type="PANTHER" id="PTHR23501">
    <property type="entry name" value="MAJOR FACILITATOR SUPERFAMILY"/>
    <property type="match status" value="1"/>
</dbReference>
<dbReference type="InterPro" id="IPR020846">
    <property type="entry name" value="MFS_dom"/>
</dbReference>
<evidence type="ECO:0000256" key="3">
    <source>
        <dbReference type="ARBA" id="ARBA00022448"/>
    </source>
</evidence>
<feature type="transmembrane region" description="Helical" evidence="8">
    <location>
        <begin position="350"/>
        <end position="367"/>
    </location>
</feature>
<dbReference type="Pfam" id="PF07690">
    <property type="entry name" value="MFS_1"/>
    <property type="match status" value="1"/>
</dbReference>
<keyword evidence="5 8" id="KW-1133">Transmembrane helix</keyword>
<evidence type="ECO:0000256" key="4">
    <source>
        <dbReference type="ARBA" id="ARBA00022692"/>
    </source>
</evidence>
<dbReference type="InterPro" id="IPR011701">
    <property type="entry name" value="MFS"/>
</dbReference>
<feature type="transmembrane region" description="Helical" evidence="8">
    <location>
        <begin position="267"/>
        <end position="289"/>
    </location>
</feature>
<feature type="transmembrane region" description="Helical" evidence="8">
    <location>
        <begin position="518"/>
        <end position="536"/>
    </location>
</feature>
<feature type="transmembrane region" description="Helical" evidence="8">
    <location>
        <begin position="444"/>
        <end position="461"/>
    </location>
</feature>
<sequence length="542" mass="58044">MDKVLTHQPSVPSREQGYQPPAPTEKNDNDIRKITGIRWILVCAALYLSALMYGLDTTIAADVQGAVLETFPSDVSQLAWIGAGFPLGSVAVILPYGFLYTTFNMKWLYIAGIVLFQVGSAICGAAPTMNVLIVGRVFAGAGGTGIYLGGLNNFSAMTTQQERGVYLAGTGFVWGLGAILGPVVGGGFSDSSATWRWGFYINLVIGAVTAPVYLFYLPSIHPAPGKALHDRLKGLDYVGFLLSAGMWVAFAMSFICAGGIWEWNEGRTVALIVVFAVLLALYVVQQYSCIFTTPETRSFPGHLLKSRAQILLYITTTCANTAMLFTTFYIPVYFQFTQSDSSLMAAVRLLPYLLVTITVNLATGWALPKAKYYMPFCLVSGILLTLASALFLSCLSPSTPTSQIYGFSILMAVGTGLTMQLGYSVASLKVAPSDIFSAINLQNIAQIGATVICLVIASQVFQSTAVRNLNHALEGQGFTQTEIRNAVSGAQSALFQALSDGLRAEAIHAITDAIQRAFIVPLVAGAVGVVSSLMMSREKLFT</sequence>
<gene>
    <name evidence="10" type="ORF">BJY01DRAFT_139885</name>
</gene>
<keyword evidence="3" id="KW-0813">Transport</keyword>
<evidence type="ECO:0000256" key="6">
    <source>
        <dbReference type="ARBA" id="ARBA00023136"/>
    </source>
</evidence>
<evidence type="ECO:0000256" key="1">
    <source>
        <dbReference type="ARBA" id="ARBA00004141"/>
    </source>
</evidence>
<feature type="domain" description="Major facilitator superfamily (MFS) profile" evidence="9">
    <location>
        <begin position="42"/>
        <end position="540"/>
    </location>
</feature>
<comment type="caution">
    <text evidence="10">The sequence shown here is derived from an EMBL/GenBank/DDBJ whole genome shotgun (WGS) entry which is preliminary data.</text>
</comment>
<feature type="region of interest" description="Disordered" evidence="7">
    <location>
        <begin position="1"/>
        <end position="29"/>
    </location>
</feature>
<dbReference type="Proteomes" id="UP001610446">
    <property type="component" value="Unassembled WGS sequence"/>
</dbReference>
<keyword evidence="11" id="KW-1185">Reference proteome</keyword>
<feature type="transmembrane region" description="Helical" evidence="8">
    <location>
        <begin position="404"/>
        <end position="423"/>
    </location>
</feature>
<comment type="similarity">
    <text evidence="2">Belongs to the major facilitator superfamily. TCR/Tet family.</text>
</comment>
<feature type="transmembrane region" description="Helical" evidence="8">
    <location>
        <begin position="164"/>
        <end position="185"/>
    </location>
</feature>
<dbReference type="PROSITE" id="PS50850">
    <property type="entry name" value="MFS"/>
    <property type="match status" value="1"/>
</dbReference>
<evidence type="ECO:0000256" key="5">
    <source>
        <dbReference type="ARBA" id="ARBA00022989"/>
    </source>
</evidence>
<feature type="transmembrane region" description="Helical" evidence="8">
    <location>
        <begin position="78"/>
        <end position="100"/>
    </location>
</feature>
<feature type="transmembrane region" description="Helical" evidence="8">
    <location>
        <begin position="237"/>
        <end position="261"/>
    </location>
</feature>
<evidence type="ECO:0000256" key="2">
    <source>
        <dbReference type="ARBA" id="ARBA00007520"/>
    </source>
</evidence>
<organism evidence="10 11">
    <name type="scientific">Aspergillus pseudoustus</name>
    <dbReference type="NCBI Taxonomy" id="1810923"/>
    <lineage>
        <taxon>Eukaryota</taxon>
        <taxon>Fungi</taxon>
        <taxon>Dikarya</taxon>
        <taxon>Ascomycota</taxon>
        <taxon>Pezizomycotina</taxon>
        <taxon>Eurotiomycetes</taxon>
        <taxon>Eurotiomycetidae</taxon>
        <taxon>Eurotiales</taxon>
        <taxon>Aspergillaceae</taxon>
        <taxon>Aspergillus</taxon>
        <taxon>Aspergillus subgen. Nidulantes</taxon>
    </lineage>
</organism>
<accession>A0ABR4KC09</accession>
<feature type="transmembrane region" description="Helical" evidence="8">
    <location>
        <begin position="310"/>
        <end position="330"/>
    </location>
</feature>
<feature type="transmembrane region" description="Helical" evidence="8">
    <location>
        <begin position="372"/>
        <end position="392"/>
    </location>
</feature>
<dbReference type="SUPFAM" id="SSF103473">
    <property type="entry name" value="MFS general substrate transporter"/>
    <property type="match status" value="1"/>
</dbReference>
<evidence type="ECO:0000256" key="7">
    <source>
        <dbReference type="SAM" id="MobiDB-lite"/>
    </source>
</evidence>
<feature type="transmembrane region" description="Helical" evidence="8">
    <location>
        <begin position="36"/>
        <end position="55"/>
    </location>
</feature>
<evidence type="ECO:0000256" key="8">
    <source>
        <dbReference type="SAM" id="Phobius"/>
    </source>
</evidence>
<evidence type="ECO:0000313" key="10">
    <source>
        <dbReference type="EMBL" id="KAL2849817.1"/>
    </source>
</evidence>
<dbReference type="Gene3D" id="1.20.1250.20">
    <property type="entry name" value="MFS general substrate transporter like domains"/>
    <property type="match status" value="2"/>
</dbReference>